<evidence type="ECO:0000313" key="3">
    <source>
        <dbReference type="Proteomes" id="UP000239322"/>
    </source>
</evidence>
<gene>
    <name evidence="2" type="ORF">C6N75_19320</name>
</gene>
<dbReference type="RefSeq" id="WP_105870171.1">
    <property type="nucleotide sequence ID" value="NZ_PVLV01000294.1"/>
</dbReference>
<dbReference type="OrthoDB" id="4224060at2"/>
<dbReference type="Proteomes" id="UP000239322">
    <property type="component" value="Unassembled WGS sequence"/>
</dbReference>
<reference evidence="2 3" key="1">
    <citation type="submission" date="2018-03" db="EMBL/GenBank/DDBJ databases">
        <title>Novel Streptomyces sp. from soil.</title>
        <authorList>
            <person name="Tan G.Y.A."/>
            <person name="Lee Z.Y."/>
        </authorList>
    </citation>
    <scope>NUCLEOTIDE SEQUENCE [LARGE SCALE GENOMIC DNA]</scope>
    <source>
        <strain evidence="2 3">ST5x</strain>
    </source>
</reference>
<evidence type="ECO:0000313" key="2">
    <source>
        <dbReference type="EMBL" id="PRH77616.1"/>
    </source>
</evidence>
<evidence type="ECO:0000256" key="1">
    <source>
        <dbReference type="SAM" id="MobiDB-lite"/>
    </source>
</evidence>
<organism evidence="2 3">
    <name type="scientific">Streptomyces solincola</name>
    <dbReference type="NCBI Taxonomy" id="2100817"/>
    <lineage>
        <taxon>Bacteria</taxon>
        <taxon>Bacillati</taxon>
        <taxon>Actinomycetota</taxon>
        <taxon>Actinomycetes</taxon>
        <taxon>Kitasatosporales</taxon>
        <taxon>Streptomycetaceae</taxon>
        <taxon>Streptomyces</taxon>
    </lineage>
</organism>
<feature type="region of interest" description="Disordered" evidence="1">
    <location>
        <begin position="29"/>
        <end position="93"/>
    </location>
</feature>
<accession>A0A2S9PT65</accession>
<comment type="caution">
    <text evidence="2">The sequence shown here is derived from an EMBL/GenBank/DDBJ whole genome shotgun (WGS) entry which is preliminary data.</text>
</comment>
<feature type="region of interest" description="Disordered" evidence="1">
    <location>
        <begin position="183"/>
        <end position="209"/>
    </location>
</feature>
<evidence type="ECO:0008006" key="4">
    <source>
        <dbReference type="Google" id="ProtNLM"/>
    </source>
</evidence>
<dbReference type="EMBL" id="PVLV01000294">
    <property type="protein sequence ID" value="PRH77616.1"/>
    <property type="molecule type" value="Genomic_DNA"/>
</dbReference>
<dbReference type="PROSITE" id="PS51257">
    <property type="entry name" value="PROKAR_LIPOPROTEIN"/>
    <property type="match status" value="1"/>
</dbReference>
<protein>
    <recommendedName>
        <fullName evidence="4">Lipoprotein</fullName>
    </recommendedName>
</protein>
<proteinExistence type="predicted"/>
<sequence length="209" mass="20646">MGVRGRGARRALAAVVAAGALAVAGCGTERAAQDGPPAAGDAGWGTAAPPAADPPAAGRAAHDRAFPGVARRCAGTPVTAPPEPSPSGSVSLDPEAAKYAENHAFKRQRPMRPDAECRGRAHAERIAEALSGPAGKAAAGGEEPLKAALAALGYPEQSVRVYPDGAGLAFSVFVPDAGPCVSGRPGPPADAEAHGPYEEGGCVEPVGGH</sequence>
<keyword evidence="3" id="KW-1185">Reference proteome</keyword>
<feature type="compositionally biased region" description="Low complexity" evidence="1">
    <location>
        <begin position="33"/>
        <end position="59"/>
    </location>
</feature>
<name>A0A2S9PT65_9ACTN</name>
<dbReference type="AlphaFoldDB" id="A0A2S9PT65"/>